<proteinExistence type="predicted"/>
<protein>
    <submittedName>
        <fullName evidence="1">Nucleotidyltransferase domain-containing protein</fullName>
    </submittedName>
</protein>
<geneLocation type="plasmid" evidence="1">
    <name>pDson03</name>
</geneLocation>
<reference evidence="1" key="1">
    <citation type="submission" date="2024-06" db="EMBL/GenBank/DDBJ databases">
        <title>Draft Genome Sequence of Deinococcus sonorensis Type Strain KR-87, a Biofilm Producing Representative of the Genus Deinococcus.</title>
        <authorList>
            <person name="Boren L.S."/>
            <person name="Grosso R.A."/>
            <person name="Hugenberg-Cox A.N."/>
            <person name="Hill J.T.E."/>
            <person name="Albert C.M."/>
            <person name="Tuohy J.M."/>
        </authorList>
    </citation>
    <scope>NUCLEOTIDE SEQUENCE</scope>
    <source>
        <strain evidence="1">KR-87</strain>
        <plasmid evidence="1">pDson03</plasmid>
    </source>
</reference>
<dbReference type="KEGG" id="dsc:ABOD76_04485"/>
<dbReference type="Pfam" id="PF10127">
    <property type="entry name" value="RlaP"/>
    <property type="match status" value="1"/>
</dbReference>
<dbReference type="AlphaFoldDB" id="A0AAU7U6R1"/>
<dbReference type="EMBL" id="CP158298">
    <property type="protein sequence ID" value="XBV83952.1"/>
    <property type="molecule type" value="Genomic_DNA"/>
</dbReference>
<dbReference type="PANTHER" id="PTHR34817">
    <property type="entry name" value="NUCLEOTIDYLTRANSFERASE"/>
    <property type="match status" value="1"/>
</dbReference>
<evidence type="ECO:0000313" key="1">
    <source>
        <dbReference type="EMBL" id="XBV83952.1"/>
    </source>
</evidence>
<gene>
    <name evidence="1" type="ORF">ABOD76_04485</name>
</gene>
<organism evidence="1">
    <name type="scientific">Deinococcus sonorensis KR-87</name>
    <dbReference type="NCBI Taxonomy" id="694439"/>
    <lineage>
        <taxon>Bacteria</taxon>
        <taxon>Thermotogati</taxon>
        <taxon>Deinococcota</taxon>
        <taxon>Deinococci</taxon>
        <taxon>Deinococcales</taxon>
        <taxon>Deinococcaceae</taxon>
        <taxon>Deinococcus</taxon>
    </lineage>
</organism>
<keyword evidence="1" id="KW-0614">Plasmid</keyword>
<dbReference type="RefSeq" id="WP_350241847.1">
    <property type="nucleotide sequence ID" value="NZ_CP158298.1"/>
</dbReference>
<sequence length="306" mass="34815">MTAPLLPLGTRVVTRIVLHTPSGTVLQPAGALGVVVQAPTDPLHAYRVQFPDGHTHSLLRRQLSLYREHQALVPPEDTELWPQVQLRVIVGSRAFGLDTDSSDTDRRGFYLPTAEQHWSLWGVPEQLENEQTQEVYWELKKFLTLALKANPNVLEVLSSTLVEHATPLAQALLDMRGAFLSNLVYQTYNGYVMGQFKRLEADLRTHGEIRWKHAMHLLRLLLSGIAVLERGEVLVHVGEHREALLAVKRGELPWDELNRWRLALHRQFDAAVARSRLPDRPDYARVNAYLIRARRAQLETPSCPRP</sequence>
<accession>A0AAU7U6R1</accession>
<dbReference type="PANTHER" id="PTHR34817:SF2">
    <property type="entry name" value="NUCLEOTIDYLTRANSFERASE"/>
    <property type="match status" value="1"/>
</dbReference>
<name>A0AAU7U6R1_9DEIO</name>
<dbReference type="InterPro" id="IPR018775">
    <property type="entry name" value="RlaP"/>
</dbReference>